<reference evidence="1" key="1">
    <citation type="submission" date="2017-07" db="EMBL/GenBank/DDBJ databases">
        <title>Taro Niue Genome Assembly and Annotation.</title>
        <authorList>
            <person name="Atibalentja N."/>
            <person name="Keating K."/>
            <person name="Fields C.J."/>
        </authorList>
    </citation>
    <scope>NUCLEOTIDE SEQUENCE</scope>
    <source>
        <strain evidence="1">Niue_2</strain>
        <tissue evidence="1">Leaf</tissue>
    </source>
</reference>
<dbReference type="Proteomes" id="UP000652761">
    <property type="component" value="Unassembled WGS sequence"/>
</dbReference>
<gene>
    <name evidence="1" type="ORF">Taro_003749</name>
</gene>
<sequence length="100" mass="10558">MCAVCCAWSRAADVGSVKATPEAVAIRSRRLGLADQSRGGSARPRGVAAAALLGDLAFWQGSRRALDARTLHGAGETSCCSRRWFLDPEKAVVLTVVTRS</sequence>
<dbReference type="AlphaFoldDB" id="A0A843TK97"/>
<protein>
    <submittedName>
        <fullName evidence="1">Uncharacterized protein</fullName>
    </submittedName>
</protein>
<evidence type="ECO:0000313" key="1">
    <source>
        <dbReference type="EMBL" id="MQL71435.1"/>
    </source>
</evidence>
<name>A0A843TK97_COLES</name>
<evidence type="ECO:0000313" key="2">
    <source>
        <dbReference type="Proteomes" id="UP000652761"/>
    </source>
</evidence>
<keyword evidence="2" id="KW-1185">Reference proteome</keyword>
<proteinExistence type="predicted"/>
<comment type="caution">
    <text evidence="1">The sequence shown here is derived from an EMBL/GenBank/DDBJ whole genome shotgun (WGS) entry which is preliminary data.</text>
</comment>
<accession>A0A843TK97</accession>
<organism evidence="1 2">
    <name type="scientific">Colocasia esculenta</name>
    <name type="common">Wild taro</name>
    <name type="synonym">Arum esculentum</name>
    <dbReference type="NCBI Taxonomy" id="4460"/>
    <lineage>
        <taxon>Eukaryota</taxon>
        <taxon>Viridiplantae</taxon>
        <taxon>Streptophyta</taxon>
        <taxon>Embryophyta</taxon>
        <taxon>Tracheophyta</taxon>
        <taxon>Spermatophyta</taxon>
        <taxon>Magnoliopsida</taxon>
        <taxon>Liliopsida</taxon>
        <taxon>Araceae</taxon>
        <taxon>Aroideae</taxon>
        <taxon>Colocasieae</taxon>
        <taxon>Colocasia</taxon>
    </lineage>
</organism>
<dbReference type="EMBL" id="NMUH01000098">
    <property type="protein sequence ID" value="MQL71435.1"/>
    <property type="molecule type" value="Genomic_DNA"/>
</dbReference>